<sequence>MDIIELSKVAKDYYNSVKTPSLKQGWEKYVLTDGKTALFVGAAYQPKKGEVVFYLVVKNKNVLCQLHKTYEEPESSEKNNQK</sequence>
<organism evidence="1 2">
    <name type="scientific">Segatella copri</name>
    <dbReference type="NCBI Taxonomy" id="165179"/>
    <lineage>
        <taxon>Bacteria</taxon>
        <taxon>Pseudomonadati</taxon>
        <taxon>Bacteroidota</taxon>
        <taxon>Bacteroidia</taxon>
        <taxon>Bacteroidales</taxon>
        <taxon>Prevotellaceae</taxon>
        <taxon>Segatella</taxon>
    </lineage>
</organism>
<reference evidence="1 2" key="1">
    <citation type="submission" date="2018-08" db="EMBL/GenBank/DDBJ databases">
        <title>A genome reference for cultivated species of the human gut microbiota.</title>
        <authorList>
            <person name="Zou Y."/>
            <person name="Xue W."/>
            <person name="Luo G."/>
        </authorList>
    </citation>
    <scope>NUCLEOTIDE SEQUENCE [LARGE SCALE GENOMIC DNA]</scope>
    <source>
        <strain evidence="1 2">AM42-23AC</strain>
    </source>
</reference>
<dbReference type="Proteomes" id="UP000284990">
    <property type="component" value="Unassembled WGS sequence"/>
</dbReference>
<evidence type="ECO:0000313" key="2">
    <source>
        <dbReference type="Proteomes" id="UP000284990"/>
    </source>
</evidence>
<gene>
    <name evidence="1" type="ORF">DW916_13490</name>
</gene>
<dbReference type="AlphaFoldDB" id="A0AA92UXK5"/>
<accession>A0AA92UXK5</accession>
<comment type="caution">
    <text evidence="1">The sequence shown here is derived from an EMBL/GenBank/DDBJ whole genome shotgun (WGS) entry which is preliminary data.</text>
</comment>
<protein>
    <submittedName>
        <fullName evidence="1">Uncharacterized protein</fullName>
    </submittedName>
</protein>
<evidence type="ECO:0000313" key="1">
    <source>
        <dbReference type="EMBL" id="RHA83128.1"/>
    </source>
</evidence>
<proteinExistence type="predicted"/>
<dbReference type="RefSeq" id="WP_118191712.1">
    <property type="nucleotide sequence ID" value="NZ_QSFW01000035.1"/>
</dbReference>
<name>A0AA92UXK5_9BACT</name>
<dbReference type="EMBL" id="QSFW01000035">
    <property type="protein sequence ID" value="RHA83128.1"/>
    <property type="molecule type" value="Genomic_DNA"/>
</dbReference>